<evidence type="ECO:0000256" key="1">
    <source>
        <dbReference type="SAM" id="MobiDB-lite"/>
    </source>
</evidence>
<comment type="caution">
    <text evidence="2">The sequence shown here is derived from an EMBL/GenBank/DDBJ whole genome shotgun (WGS) entry which is preliminary data.</text>
</comment>
<accession>A0ABQ6MYK8</accession>
<keyword evidence="3" id="KW-1185">Reference proteome</keyword>
<feature type="compositionally biased region" description="Polar residues" evidence="1">
    <location>
        <begin position="8"/>
        <end position="18"/>
    </location>
</feature>
<feature type="compositionally biased region" description="Polar residues" evidence="1">
    <location>
        <begin position="97"/>
        <end position="115"/>
    </location>
</feature>
<proteinExistence type="predicted"/>
<organism evidence="2 3">
    <name type="scientific">Tetraparma gracilis</name>
    <dbReference type="NCBI Taxonomy" id="2962635"/>
    <lineage>
        <taxon>Eukaryota</taxon>
        <taxon>Sar</taxon>
        <taxon>Stramenopiles</taxon>
        <taxon>Ochrophyta</taxon>
        <taxon>Bolidophyceae</taxon>
        <taxon>Parmales</taxon>
        <taxon>Triparmaceae</taxon>
        <taxon>Tetraparma</taxon>
    </lineage>
</organism>
<feature type="compositionally biased region" description="Basic and acidic residues" evidence="1">
    <location>
        <begin position="45"/>
        <end position="58"/>
    </location>
</feature>
<reference evidence="2 3" key="1">
    <citation type="journal article" date="2023" name="Commun. Biol.">
        <title>Genome analysis of Parmales, the sister group of diatoms, reveals the evolutionary specialization of diatoms from phago-mixotrophs to photoautotrophs.</title>
        <authorList>
            <person name="Ban H."/>
            <person name="Sato S."/>
            <person name="Yoshikawa S."/>
            <person name="Yamada K."/>
            <person name="Nakamura Y."/>
            <person name="Ichinomiya M."/>
            <person name="Sato N."/>
            <person name="Blanc-Mathieu R."/>
            <person name="Endo H."/>
            <person name="Kuwata A."/>
            <person name="Ogata H."/>
        </authorList>
    </citation>
    <scope>NUCLEOTIDE SEQUENCE [LARGE SCALE GENOMIC DNA]</scope>
</reference>
<evidence type="ECO:0000313" key="3">
    <source>
        <dbReference type="Proteomes" id="UP001165060"/>
    </source>
</evidence>
<dbReference type="EMBL" id="BRYB01003365">
    <property type="protein sequence ID" value="GMI35377.1"/>
    <property type="molecule type" value="Genomic_DNA"/>
</dbReference>
<protein>
    <submittedName>
        <fullName evidence="2">Uncharacterized protein</fullName>
    </submittedName>
</protein>
<sequence length="115" mass="12930">MTGRRPSVHQQVLQSRTAAHQKEDPMDQYTFDSPKHDRKASLKKISSEKKTWIDKDMADFLGKPRSRTDSESSSSPTSKGGVARKQQTRKRADSRTRSGSSAKPTSRMTASTNYK</sequence>
<name>A0ABQ6MYK8_9STRA</name>
<feature type="region of interest" description="Disordered" evidence="1">
    <location>
        <begin position="1"/>
        <end position="115"/>
    </location>
</feature>
<dbReference type="Proteomes" id="UP001165060">
    <property type="component" value="Unassembled WGS sequence"/>
</dbReference>
<evidence type="ECO:0000313" key="2">
    <source>
        <dbReference type="EMBL" id="GMI35377.1"/>
    </source>
</evidence>
<gene>
    <name evidence="2" type="ORF">TeGR_g4733</name>
</gene>